<dbReference type="InterPro" id="IPR002209">
    <property type="entry name" value="Fibroblast_GF_fam"/>
</dbReference>
<evidence type="ECO:0000313" key="3">
    <source>
        <dbReference type="Ensembl" id="ENSLLTP00000009798.1"/>
    </source>
</evidence>
<evidence type="ECO:0000256" key="2">
    <source>
        <dbReference type="SAM" id="MobiDB-lite"/>
    </source>
</evidence>
<reference evidence="3" key="2">
    <citation type="submission" date="2025-09" db="UniProtKB">
        <authorList>
            <consortium name="Ensembl"/>
        </authorList>
    </citation>
    <scope>IDENTIFICATION</scope>
</reference>
<comment type="similarity">
    <text evidence="1">Belongs to the heparin-binding growth factors family.</text>
</comment>
<sequence length="215" mass="23948">LLISRLNLSWINFHPLFLVWPSALLRVLKHLLPLASNSDALVHLYTSSQTKGFHLQIHPDGRVDGSPPRTVDSALIIKAVSAGHVRITGVKSKLNLCMDRNGHLFGSSSFSEEDCVFKHTLLENAFNVYESRTHRFLVSLGRVKKSLLPNRNVSYFSQFLTRRNEIPLSEFSATRPREEEIFDNYFEPCVGISSGGVPEGSPGEAGIDPCFPTGE</sequence>
<evidence type="ECO:0008006" key="5">
    <source>
        <dbReference type="Google" id="ProtNLM"/>
    </source>
</evidence>
<dbReference type="PANTHER" id="PTHR11486">
    <property type="entry name" value="FIBROBLAST GROWTH FACTOR"/>
    <property type="match status" value="1"/>
</dbReference>
<dbReference type="GO" id="GO:0008083">
    <property type="term" value="F:growth factor activity"/>
    <property type="evidence" value="ECO:0007669"/>
    <property type="project" value="InterPro"/>
</dbReference>
<dbReference type="AlphaFoldDB" id="A0A8C5RX87"/>
<evidence type="ECO:0000256" key="1">
    <source>
        <dbReference type="ARBA" id="ARBA00007936"/>
    </source>
</evidence>
<protein>
    <recommendedName>
        <fullName evidence="5">FGF</fullName>
    </recommendedName>
</protein>
<dbReference type="Ensembl" id="ENSLLTT00000010169.1">
    <property type="protein sequence ID" value="ENSLLTP00000009798.1"/>
    <property type="gene ID" value="ENSLLTG00000007476.1"/>
</dbReference>
<dbReference type="Proteomes" id="UP000694406">
    <property type="component" value="Unplaced"/>
</dbReference>
<feature type="region of interest" description="Disordered" evidence="2">
    <location>
        <begin position="195"/>
        <end position="215"/>
    </location>
</feature>
<dbReference type="SUPFAM" id="SSF50353">
    <property type="entry name" value="Cytokine"/>
    <property type="match status" value="1"/>
</dbReference>
<evidence type="ECO:0000313" key="4">
    <source>
        <dbReference type="Proteomes" id="UP000694406"/>
    </source>
</evidence>
<accession>A0A8C5RX87</accession>
<dbReference type="SMART" id="SM00442">
    <property type="entry name" value="FGF"/>
    <property type="match status" value="1"/>
</dbReference>
<dbReference type="InterPro" id="IPR008996">
    <property type="entry name" value="IL1/FGF"/>
</dbReference>
<dbReference type="GeneTree" id="ENSGT00940000160821"/>
<dbReference type="Gene3D" id="2.80.10.50">
    <property type="match status" value="1"/>
</dbReference>
<dbReference type="PRINTS" id="PR00262">
    <property type="entry name" value="IL1HBGF"/>
</dbReference>
<name>A0A8C5RX87_LATLA</name>
<keyword evidence="4" id="KW-1185">Reference proteome</keyword>
<proteinExistence type="inferred from homology"/>
<reference evidence="3" key="1">
    <citation type="submission" date="2025-08" db="UniProtKB">
        <authorList>
            <consortium name="Ensembl"/>
        </authorList>
    </citation>
    <scope>IDENTIFICATION</scope>
</reference>
<dbReference type="Pfam" id="PF00167">
    <property type="entry name" value="FGF"/>
    <property type="match status" value="1"/>
</dbReference>
<organism evidence="3 4">
    <name type="scientific">Laticauda laticaudata</name>
    <name type="common">Blue-ringed sea krait</name>
    <name type="synonym">Blue-lipped sea krait</name>
    <dbReference type="NCBI Taxonomy" id="8630"/>
    <lineage>
        <taxon>Eukaryota</taxon>
        <taxon>Metazoa</taxon>
        <taxon>Chordata</taxon>
        <taxon>Craniata</taxon>
        <taxon>Vertebrata</taxon>
        <taxon>Euteleostomi</taxon>
        <taxon>Lepidosauria</taxon>
        <taxon>Squamata</taxon>
        <taxon>Bifurcata</taxon>
        <taxon>Unidentata</taxon>
        <taxon>Episquamata</taxon>
        <taxon>Toxicofera</taxon>
        <taxon>Serpentes</taxon>
        <taxon>Colubroidea</taxon>
        <taxon>Elapidae</taxon>
        <taxon>Laticaudinae</taxon>
        <taxon>Laticauda</taxon>
    </lineage>
</organism>